<gene>
    <name evidence="2" type="primary">Necator_chrIII.g12517</name>
    <name evidence="2" type="ORF">RB195_011751</name>
</gene>
<dbReference type="Proteomes" id="UP001303046">
    <property type="component" value="Unassembled WGS sequence"/>
</dbReference>
<proteinExistence type="predicted"/>
<protein>
    <submittedName>
        <fullName evidence="2">Uncharacterized protein</fullName>
    </submittedName>
</protein>
<reference evidence="2 3" key="1">
    <citation type="submission" date="2023-08" db="EMBL/GenBank/DDBJ databases">
        <title>A Necator americanus chromosomal reference genome.</title>
        <authorList>
            <person name="Ilik V."/>
            <person name="Petrzelkova K.J."/>
            <person name="Pardy F."/>
            <person name="Fuh T."/>
            <person name="Niatou-Singa F.S."/>
            <person name="Gouil Q."/>
            <person name="Baker L."/>
            <person name="Ritchie M.E."/>
            <person name="Jex A.R."/>
            <person name="Gazzola D."/>
            <person name="Li H."/>
            <person name="Toshio Fujiwara R."/>
            <person name="Zhan B."/>
            <person name="Aroian R.V."/>
            <person name="Pafco B."/>
            <person name="Schwarz E.M."/>
        </authorList>
    </citation>
    <scope>NUCLEOTIDE SEQUENCE [LARGE SCALE GENOMIC DNA]</scope>
    <source>
        <strain evidence="2 3">Aroian</strain>
        <tissue evidence="2">Whole animal</tissue>
    </source>
</reference>
<feature type="region of interest" description="Disordered" evidence="1">
    <location>
        <begin position="47"/>
        <end position="70"/>
    </location>
</feature>
<keyword evidence="3" id="KW-1185">Reference proteome</keyword>
<organism evidence="2 3">
    <name type="scientific">Necator americanus</name>
    <name type="common">Human hookworm</name>
    <dbReference type="NCBI Taxonomy" id="51031"/>
    <lineage>
        <taxon>Eukaryota</taxon>
        <taxon>Metazoa</taxon>
        <taxon>Ecdysozoa</taxon>
        <taxon>Nematoda</taxon>
        <taxon>Chromadorea</taxon>
        <taxon>Rhabditida</taxon>
        <taxon>Rhabditina</taxon>
        <taxon>Rhabditomorpha</taxon>
        <taxon>Strongyloidea</taxon>
        <taxon>Ancylostomatidae</taxon>
        <taxon>Bunostominae</taxon>
        <taxon>Necator</taxon>
    </lineage>
</organism>
<evidence type="ECO:0000256" key="1">
    <source>
        <dbReference type="SAM" id="MobiDB-lite"/>
    </source>
</evidence>
<dbReference type="EMBL" id="JAVFWL010000003">
    <property type="protein sequence ID" value="KAK6745218.1"/>
    <property type="molecule type" value="Genomic_DNA"/>
</dbReference>
<feature type="compositionally biased region" description="Basic and acidic residues" evidence="1">
    <location>
        <begin position="47"/>
        <end position="62"/>
    </location>
</feature>
<accession>A0ABR1D4X9</accession>
<evidence type="ECO:0000313" key="2">
    <source>
        <dbReference type="EMBL" id="KAK6745218.1"/>
    </source>
</evidence>
<evidence type="ECO:0000313" key="3">
    <source>
        <dbReference type="Proteomes" id="UP001303046"/>
    </source>
</evidence>
<comment type="caution">
    <text evidence="2">The sequence shown here is derived from an EMBL/GenBank/DDBJ whole genome shotgun (WGS) entry which is preliminary data.</text>
</comment>
<sequence length="97" mass="11394">MRGLEWDDMEVKVDARHLHHLRFVLTTSSINQAQRMLAGHDDVCVSRSRNQHDERPDLRAAQKETNGLGNIQEHREFTIVGVWQAEAKSDQRHRRRN</sequence>
<name>A0ABR1D4X9_NECAM</name>